<dbReference type="Proteomes" id="UP000055048">
    <property type="component" value="Unassembled WGS sequence"/>
</dbReference>
<accession>A0A0V0TLZ5</accession>
<name>A0A0V0TLZ5_9BILA</name>
<reference evidence="1 2" key="1">
    <citation type="submission" date="2015-01" db="EMBL/GenBank/DDBJ databases">
        <title>Evolution of Trichinella species and genotypes.</title>
        <authorList>
            <person name="Korhonen P.K."/>
            <person name="Edoardo P."/>
            <person name="Giuseppe L.R."/>
            <person name="Gasser R.B."/>
        </authorList>
    </citation>
    <scope>NUCLEOTIDE SEQUENCE [LARGE SCALE GENOMIC DNA]</scope>
    <source>
        <strain evidence="1">ISS417</strain>
    </source>
</reference>
<keyword evidence="2" id="KW-1185">Reference proteome</keyword>
<protein>
    <submittedName>
        <fullName evidence="1">Uncharacterized protein</fullName>
    </submittedName>
</protein>
<proteinExistence type="predicted"/>
<gene>
    <name evidence="1" type="ORF">T05_5311</name>
</gene>
<organism evidence="1 2">
    <name type="scientific">Trichinella murrelli</name>
    <dbReference type="NCBI Taxonomy" id="144512"/>
    <lineage>
        <taxon>Eukaryota</taxon>
        <taxon>Metazoa</taxon>
        <taxon>Ecdysozoa</taxon>
        <taxon>Nematoda</taxon>
        <taxon>Enoplea</taxon>
        <taxon>Dorylaimia</taxon>
        <taxon>Trichinellida</taxon>
        <taxon>Trichinellidae</taxon>
        <taxon>Trichinella</taxon>
    </lineage>
</organism>
<sequence>MESGLQKTSLLFIHQGAKRSDSGSLAYSLFYRKNQLEFRRHIALSLLQSDGSAPLRAVAVSVALTRHSDQRDVVKYAYETHRTCKKMQCSSSRRAVQAVLRHSL</sequence>
<dbReference type="AlphaFoldDB" id="A0A0V0TLZ5"/>
<evidence type="ECO:0000313" key="1">
    <source>
        <dbReference type="EMBL" id="KRX40026.1"/>
    </source>
</evidence>
<dbReference type="EMBL" id="JYDJ01000213">
    <property type="protein sequence ID" value="KRX40026.1"/>
    <property type="molecule type" value="Genomic_DNA"/>
</dbReference>
<evidence type="ECO:0000313" key="2">
    <source>
        <dbReference type="Proteomes" id="UP000055048"/>
    </source>
</evidence>
<comment type="caution">
    <text evidence="1">The sequence shown here is derived from an EMBL/GenBank/DDBJ whole genome shotgun (WGS) entry which is preliminary data.</text>
</comment>